<accession>A0A6V7NSR0</accession>
<feature type="domain" description="TPX2 central" evidence="1">
    <location>
        <begin position="218"/>
        <end position="398"/>
    </location>
</feature>
<dbReference type="Pfam" id="PF12214">
    <property type="entry name" value="TPX2_importin"/>
    <property type="match status" value="1"/>
</dbReference>
<protein>
    <recommendedName>
        <fullName evidence="1">TPX2 central domain-containing protein</fullName>
    </recommendedName>
</protein>
<dbReference type="GO" id="GO:0060236">
    <property type="term" value="P:regulation of mitotic spindle organization"/>
    <property type="evidence" value="ECO:0007669"/>
    <property type="project" value="InterPro"/>
</dbReference>
<sequence length="450" mass="50332">MDEEMDDAFEGASWSYEIDLDYEFDAARYFDFGRPETQSEAREAELWFETAGSYPPSPLIAQIFNGEGATMKSLKILSDLDAVGCTTTIVYLNDDGGPDLSQVNRQIEDIPNIYSKSTSKACSSKSSTLMRPTVSQLAKQNRINGAKAVSRSGRPVIVKSEKSTDDPNDYPLQATKRQRLETGHFCKIDGVKQQTDFIHKVREKNIGPANCNAGPPRLKLTIPREPHLETARRAERFKAQRAKSGGAKLLPEGEMPTVPAYKAHPLNRKAPSLPLRQNSSPQLPKFKEFNLKTHDRAAKNSSGSSTEVCYTTMCITLVNSRESYSRTHGDMLGARRLEQKVSDSLQLPNDAKRLEESRNRPCEFKARPLDKKIFSSKGDIGIFRSTKREITIPKEFNLSSSKRCQQAPLAELFNKLSLASEGKRITALQATFLQPTHTASKVWLPLVYHD</sequence>
<dbReference type="InterPro" id="IPR009675">
    <property type="entry name" value="TPX2_fam"/>
</dbReference>
<evidence type="ECO:0000313" key="2">
    <source>
        <dbReference type="EMBL" id="CAD1821605.1"/>
    </source>
</evidence>
<gene>
    <name evidence="2" type="ORF">CB5_LOCUS4816</name>
</gene>
<dbReference type="GO" id="GO:0005819">
    <property type="term" value="C:spindle"/>
    <property type="evidence" value="ECO:0007669"/>
    <property type="project" value="InterPro"/>
</dbReference>
<dbReference type="AlphaFoldDB" id="A0A6V7NSR0"/>
<evidence type="ECO:0000259" key="1">
    <source>
        <dbReference type="Pfam" id="PF12214"/>
    </source>
</evidence>
<dbReference type="PANTHER" id="PTHR14326:SF15">
    <property type="entry name" value="OS06G0130200 PROTEIN"/>
    <property type="match status" value="1"/>
</dbReference>
<dbReference type="EMBL" id="LR862141">
    <property type="protein sequence ID" value="CAD1821605.1"/>
    <property type="molecule type" value="Genomic_DNA"/>
</dbReference>
<organism evidence="2">
    <name type="scientific">Ananas comosus var. bracteatus</name>
    <name type="common">red pineapple</name>
    <dbReference type="NCBI Taxonomy" id="296719"/>
    <lineage>
        <taxon>Eukaryota</taxon>
        <taxon>Viridiplantae</taxon>
        <taxon>Streptophyta</taxon>
        <taxon>Embryophyta</taxon>
        <taxon>Tracheophyta</taxon>
        <taxon>Spermatophyta</taxon>
        <taxon>Magnoliopsida</taxon>
        <taxon>Liliopsida</taxon>
        <taxon>Poales</taxon>
        <taxon>Bromeliaceae</taxon>
        <taxon>Bromelioideae</taxon>
        <taxon>Ananas</taxon>
    </lineage>
</organism>
<dbReference type="GO" id="GO:0005880">
    <property type="term" value="C:nuclear microtubule"/>
    <property type="evidence" value="ECO:0007669"/>
    <property type="project" value="TreeGrafter"/>
</dbReference>
<dbReference type="InterPro" id="IPR027330">
    <property type="entry name" value="TPX2_central_dom"/>
</dbReference>
<proteinExistence type="predicted"/>
<dbReference type="PANTHER" id="PTHR14326">
    <property type="entry name" value="TARGETING PROTEIN FOR XKLP2"/>
    <property type="match status" value="1"/>
</dbReference>
<dbReference type="GO" id="GO:0090307">
    <property type="term" value="P:mitotic spindle assembly"/>
    <property type="evidence" value="ECO:0007669"/>
    <property type="project" value="TreeGrafter"/>
</dbReference>
<name>A0A6V7NSR0_ANACO</name>
<dbReference type="GO" id="GO:0030295">
    <property type="term" value="F:protein kinase activator activity"/>
    <property type="evidence" value="ECO:0007669"/>
    <property type="project" value="TreeGrafter"/>
</dbReference>
<dbReference type="GO" id="GO:0008017">
    <property type="term" value="F:microtubule binding"/>
    <property type="evidence" value="ECO:0007669"/>
    <property type="project" value="TreeGrafter"/>
</dbReference>
<reference evidence="2" key="1">
    <citation type="submission" date="2020-07" db="EMBL/GenBank/DDBJ databases">
        <authorList>
            <person name="Lin J."/>
        </authorList>
    </citation>
    <scope>NUCLEOTIDE SEQUENCE</scope>
</reference>